<comment type="caution">
    <text evidence="2">The sequence shown here is derived from an EMBL/GenBank/DDBJ whole genome shotgun (WGS) entry which is preliminary data.</text>
</comment>
<protein>
    <recommendedName>
        <fullName evidence="1">Glyoxalase-like domain-containing protein</fullName>
    </recommendedName>
</protein>
<dbReference type="Proteomes" id="UP000016462">
    <property type="component" value="Unassembled WGS sequence"/>
</dbReference>
<dbReference type="RefSeq" id="WP_021009861.1">
    <property type="nucleotide sequence ID" value="NZ_ASHR01000014.1"/>
</dbReference>
<accession>U1MW58</accession>
<dbReference type="PANTHER" id="PTHR35908:SF1">
    <property type="entry name" value="CONSERVED PROTEIN"/>
    <property type="match status" value="1"/>
</dbReference>
<dbReference type="Gene3D" id="3.10.180.10">
    <property type="entry name" value="2,3-Dihydroxybiphenyl 1,2-Dioxygenase, domain 1"/>
    <property type="match status" value="1"/>
</dbReference>
<evidence type="ECO:0000313" key="2">
    <source>
        <dbReference type="EMBL" id="ERG64840.1"/>
    </source>
</evidence>
<sequence length="130" mass="14356">MVSRTANFCFDASDPIAQAQWWSRVLDDFEVVLDGAWNEHEAELRGPGGRWLEFLKVPEPKVVKNRMHVCLRPVGTTCDAEVERIVGLGASVVDDRRGFEDGGWVVLADPEGNEFCVLATPAEEAGIART</sequence>
<dbReference type="PANTHER" id="PTHR35908">
    <property type="entry name" value="HYPOTHETICAL FUSION PROTEIN"/>
    <property type="match status" value="1"/>
</dbReference>
<dbReference type="InterPro" id="IPR041581">
    <property type="entry name" value="Glyoxalase_6"/>
</dbReference>
<organism evidence="2 3">
    <name type="scientific">Agrococcus pavilionensis RW1</name>
    <dbReference type="NCBI Taxonomy" id="1330458"/>
    <lineage>
        <taxon>Bacteria</taxon>
        <taxon>Bacillati</taxon>
        <taxon>Actinomycetota</taxon>
        <taxon>Actinomycetes</taxon>
        <taxon>Micrococcales</taxon>
        <taxon>Microbacteriaceae</taxon>
        <taxon>Agrococcus</taxon>
    </lineage>
</organism>
<proteinExistence type="predicted"/>
<keyword evidence="3" id="KW-1185">Reference proteome</keyword>
<dbReference type="Pfam" id="PF18029">
    <property type="entry name" value="Glyoxalase_6"/>
    <property type="match status" value="1"/>
</dbReference>
<name>U1MW58_9MICO</name>
<feature type="domain" description="Glyoxalase-like" evidence="1">
    <location>
        <begin position="8"/>
        <end position="118"/>
    </location>
</feature>
<dbReference type="AlphaFoldDB" id="U1MW58"/>
<dbReference type="InterPro" id="IPR029068">
    <property type="entry name" value="Glyas_Bleomycin-R_OHBP_Dase"/>
</dbReference>
<gene>
    <name evidence="2" type="ORF">L332_10345</name>
</gene>
<dbReference type="EMBL" id="ASHR01000014">
    <property type="protein sequence ID" value="ERG64840.1"/>
    <property type="molecule type" value="Genomic_DNA"/>
</dbReference>
<reference evidence="2 3" key="1">
    <citation type="journal article" date="2013" name="Genome Announc.">
        <title>First draft genome sequence from a member of the genus agrococcus, isolated from modern microbialites.</title>
        <authorList>
            <person name="White R.A.III."/>
            <person name="Grassa C.J."/>
            <person name="Suttle C.A."/>
        </authorList>
    </citation>
    <scope>NUCLEOTIDE SEQUENCE [LARGE SCALE GENOMIC DNA]</scope>
    <source>
        <strain evidence="2 3">RW1</strain>
    </source>
</reference>
<evidence type="ECO:0000313" key="3">
    <source>
        <dbReference type="Proteomes" id="UP000016462"/>
    </source>
</evidence>
<dbReference type="SUPFAM" id="SSF54593">
    <property type="entry name" value="Glyoxalase/Bleomycin resistance protein/Dihydroxybiphenyl dioxygenase"/>
    <property type="match status" value="1"/>
</dbReference>
<evidence type="ECO:0000259" key="1">
    <source>
        <dbReference type="Pfam" id="PF18029"/>
    </source>
</evidence>